<keyword evidence="2" id="KW-1185">Reference proteome</keyword>
<protein>
    <recommendedName>
        <fullName evidence="3">Nitrogen regulatory protein P-II family</fullName>
    </recommendedName>
</protein>
<dbReference type="Gene3D" id="3.30.70.120">
    <property type="match status" value="1"/>
</dbReference>
<dbReference type="EMBL" id="SODD01000048">
    <property type="protein sequence ID" value="TDW13135.1"/>
    <property type="molecule type" value="Genomic_DNA"/>
</dbReference>
<accession>A0A4R7Z9T2</accession>
<dbReference type="SUPFAM" id="SSF54913">
    <property type="entry name" value="GlnB-like"/>
    <property type="match status" value="2"/>
</dbReference>
<evidence type="ECO:0000313" key="1">
    <source>
        <dbReference type="EMBL" id="TDW13135.1"/>
    </source>
</evidence>
<sequence length="233" mass="26183">MEQLDARFQDLHVLVVIVNHKRRKIVTDALRELRVPRQFVIKAKGTASTSMMDLLGLGDIENDFVISFMVKQWVPLVIRHLSEHLHLARRGAGIAFSIPISSMMVPTICKDKKIAHKWQNDITGETMETQSNHELLVILSEEGRNEQIMEAAREAGATGGTTFHALRKGSKELGKFFGMSLQDKKDVTTILVASHEKDRIANAVMQALAEDREKVIFTLPAQFVSGLELQNEE</sequence>
<organism evidence="1 2">
    <name type="scientific">Breznakia blatticola</name>
    <dbReference type="NCBI Taxonomy" id="1754012"/>
    <lineage>
        <taxon>Bacteria</taxon>
        <taxon>Bacillati</taxon>
        <taxon>Bacillota</taxon>
        <taxon>Erysipelotrichia</taxon>
        <taxon>Erysipelotrichales</taxon>
        <taxon>Erysipelotrichaceae</taxon>
        <taxon>Breznakia</taxon>
    </lineage>
</organism>
<dbReference type="InterPro" id="IPR015867">
    <property type="entry name" value="N-reg_PII/ATP_PRibTrfase_C"/>
</dbReference>
<gene>
    <name evidence="1" type="ORF">EDD63_14811</name>
</gene>
<dbReference type="OrthoDB" id="9803021at2"/>
<reference evidence="1 2" key="1">
    <citation type="submission" date="2019-03" db="EMBL/GenBank/DDBJ databases">
        <title>Genomic Encyclopedia of Type Strains, Phase IV (KMG-IV): sequencing the most valuable type-strain genomes for metagenomic binning, comparative biology and taxonomic classification.</title>
        <authorList>
            <person name="Goeker M."/>
        </authorList>
    </citation>
    <scope>NUCLEOTIDE SEQUENCE [LARGE SCALE GENOMIC DNA]</scope>
    <source>
        <strain evidence="1 2">DSM 28867</strain>
    </source>
</reference>
<evidence type="ECO:0000313" key="2">
    <source>
        <dbReference type="Proteomes" id="UP000294743"/>
    </source>
</evidence>
<dbReference type="InterPro" id="IPR011322">
    <property type="entry name" value="N-reg_PII-like_a/b"/>
</dbReference>
<dbReference type="Proteomes" id="UP000294743">
    <property type="component" value="Unassembled WGS sequence"/>
</dbReference>
<proteinExistence type="predicted"/>
<dbReference type="RefSeq" id="WP_134171042.1">
    <property type="nucleotide sequence ID" value="NZ_SODD01000048.1"/>
</dbReference>
<name>A0A4R7Z9T2_9FIRM</name>
<comment type="caution">
    <text evidence="1">The sequence shown here is derived from an EMBL/GenBank/DDBJ whole genome shotgun (WGS) entry which is preliminary data.</text>
</comment>
<dbReference type="AlphaFoldDB" id="A0A4R7Z9T2"/>
<evidence type="ECO:0008006" key="3">
    <source>
        <dbReference type="Google" id="ProtNLM"/>
    </source>
</evidence>